<name>A0AAW0S118_9HYPO</name>
<sequence>MTTLGVIPEIGEAPNLPEVIADWNKWIEENHHRKSSLESIGPRSGSETTVPQFYMLRTLYIKPHSGDRLEKDLSIDDSAARRALENSPTWNDYRNCFILGTEPQGFFGPAKLYQDRCAPPGMGNETTNRAFIDDFFVAKLTAGINNCLMTKPAATRMATKTAAAAVLTVFDSLGVAQAPEL</sequence>
<evidence type="ECO:0000313" key="1">
    <source>
        <dbReference type="EMBL" id="KAK8148167.1"/>
    </source>
</evidence>
<dbReference type="AlphaFoldDB" id="A0AAW0S118"/>
<organism evidence="1 2">
    <name type="scientific">Beauveria asiatica</name>
    <dbReference type="NCBI Taxonomy" id="1069075"/>
    <lineage>
        <taxon>Eukaryota</taxon>
        <taxon>Fungi</taxon>
        <taxon>Dikarya</taxon>
        <taxon>Ascomycota</taxon>
        <taxon>Pezizomycotina</taxon>
        <taxon>Sordariomycetes</taxon>
        <taxon>Hypocreomycetidae</taxon>
        <taxon>Hypocreales</taxon>
        <taxon>Cordycipitaceae</taxon>
        <taxon>Beauveria</taxon>
    </lineage>
</organism>
<comment type="caution">
    <text evidence="1">The sequence shown here is derived from an EMBL/GenBank/DDBJ whole genome shotgun (WGS) entry which is preliminary data.</text>
</comment>
<dbReference type="EMBL" id="JAAHCF010000104">
    <property type="protein sequence ID" value="KAK8148167.1"/>
    <property type="molecule type" value="Genomic_DNA"/>
</dbReference>
<accession>A0AAW0S118</accession>
<evidence type="ECO:0000313" key="2">
    <source>
        <dbReference type="Proteomes" id="UP001397290"/>
    </source>
</evidence>
<gene>
    <name evidence="1" type="ORF">G3M48_000268</name>
</gene>
<protein>
    <submittedName>
        <fullName evidence="1">Uncharacterized protein</fullName>
    </submittedName>
</protein>
<keyword evidence="2" id="KW-1185">Reference proteome</keyword>
<proteinExistence type="predicted"/>
<dbReference type="Proteomes" id="UP001397290">
    <property type="component" value="Unassembled WGS sequence"/>
</dbReference>
<reference evidence="1 2" key="1">
    <citation type="submission" date="2020-02" db="EMBL/GenBank/DDBJ databases">
        <title>Comparative genomics of the hypocrealean fungal genus Beauvera.</title>
        <authorList>
            <person name="Showalter D.N."/>
            <person name="Bushley K.E."/>
            <person name="Rehner S.A."/>
        </authorList>
    </citation>
    <scope>NUCLEOTIDE SEQUENCE [LARGE SCALE GENOMIC DNA]</scope>
    <source>
        <strain evidence="1 2">ARSEF4384</strain>
    </source>
</reference>